<feature type="transmembrane region" description="Helical" evidence="4">
    <location>
        <begin position="277"/>
        <end position="295"/>
    </location>
</feature>
<dbReference type="InterPro" id="IPR036259">
    <property type="entry name" value="MFS_trans_sf"/>
</dbReference>
<feature type="transmembrane region" description="Helical" evidence="4">
    <location>
        <begin position="171"/>
        <end position="191"/>
    </location>
</feature>
<gene>
    <name evidence="6" type="ordered locus">LFE_1623</name>
</gene>
<evidence type="ECO:0000313" key="6">
    <source>
        <dbReference type="EMBL" id="BAM07305.1"/>
    </source>
</evidence>
<dbReference type="eggNOG" id="COG2814">
    <property type="taxonomic scope" value="Bacteria"/>
</dbReference>
<keyword evidence="3 4" id="KW-0472">Membrane</keyword>
<feature type="transmembrane region" description="Helical" evidence="4">
    <location>
        <begin position="301"/>
        <end position="323"/>
    </location>
</feature>
<feature type="transmembrane region" description="Helical" evidence="4">
    <location>
        <begin position="363"/>
        <end position="384"/>
    </location>
</feature>
<dbReference type="InterPro" id="IPR020846">
    <property type="entry name" value="MFS_dom"/>
</dbReference>
<feature type="transmembrane region" description="Helical" evidence="4">
    <location>
        <begin position="212"/>
        <end position="235"/>
    </location>
</feature>
<dbReference type="PATRIC" id="fig|1162668.3.peg.1934"/>
<feature type="transmembrane region" description="Helical" evidence="4">
    <location>
        <begin position="78"/>
        <end position="100"/>
    </location>
</feature>
<dbReference type="InterPro" id="IPR010645">
    <property type="entry name" value="MFS_4"/>
</dbReference>
<evidence type="ECO:0000259" key="5">
    <source>
        <dbReference type="PROSITE" id="PS50850"/>
    </source>
</evidence>
<dbReference type="PROSITE" id="PS50850">
    <property type="entry name" value="MFS"/>
    <property type="match status" value="1"/>
</dbReference>
<reference evidence="7" key="2">
    <citation type="submission" date="2012-03" db="EMBL/GenBank/DDBJ databases">
        <title>The complete genome sequence of the pioneer microbe on fresh volcanic deposit, Leptospirillum ferrooxidans strain C2-3.</title>
        <authorList>
            <person name="Fujimura R."/>
            <person name="Sato Y."/>
            <person name="Nishizawa T."/>
            <person name="Nanba K."/>
            <person name="Oshima K."/>
            <person name="Hattori M."/>
            <person name="Kamijo T."/>
            <person name="Ohta H."/>
        </authorList>
    </citation>
    <scope>NUCLEOTIDE SEQUENCE [LARGE SCALE GENOMIC DNA]</scope>
    <source>
        <strain evidence="7">C2-3</strain>
    </source>
</reference>
<dbReference type="PANTHER" id="PTHR23537:SF1">
    <property type="entry name" value="SUGAR TRANSPORTER"/>
    <property type="match status" value="1"/>
</dbReference>
<feature type="transmembrane region" description="Helical" evidence="4">
    <location>
        <begin position="247"/>
        <end position="265"/>
    </location>
</feature>
<evidence type="ECO:0000256" key="3">
    <source>
        <dbReference type="ARBA" id="ARBA00023136"/>
    </source>
</evidence>
<dbReference type="SUPFAM" id="SSF103473">
    <property type="entry name" value="MFS general substrate transporter"/>
    <property type="match status" value="1"/>
</dbReference>
<protein>
    <submittedName>
        <fullName evidence="6">Putative major facilitator superfamily protein</fullName>
    </submittedName>
</protein>
<accession>I0IPV6</accession>
<feature type="transmembrane region" description="Helical" evidence="4">
    <location>
        <begin position="335"/>
        <end position="357"/>
    </location>
</feature>
<feature type="domain" description="Major facilitator superfamily (MFS) profile" evidence="5">
    <location>
        <begin position="4"/>
        <end position="389"/>
    </location>
</feature>
<dbReference type="OrthoDB" id="9797953at2"/>
<feature type="transmembrane region" description="Helical" evidence="4">
    <location>
        <begin position="140"/>
        <end position="159"/>
    </location>
</feature>
<dbReference type="GO" id="GO:0022857">
    <property type="term" value="F:transmembrane transporter activity"/>
    <property type="evidence" value="ECO:0007669"/>
    <property type="project" value="InterPro"/>
</dbReference>
<dbReference type="Pfam" id="PF06779">
    <property type="entry name" value="MFS_4"/>
    <property type="match status" value="1"/>
</dbReference>
<dbReference type="KEGG" id="lfc:LFE_1623"/>
<evidence type="ECO:0000256" key="2">
    <source>
        <dbReference type="ARBA" id="ARBA00022989"/>
    </source>
</evidence>
<dbReference type="AlphaFoldDB" id="I0IPV6"/>
<sequence length="401" mass="43024">MKPTSFTDFLPSGLLGLGTAVALGFSRFDYALILPSMKRDLALNFTEAGWLNTSNAIGYLLGSIVAKPLIGHFGVRMIFRFGLILTSSAVLTTGLFHAYIPLLLLRVLAGVFGALSFICGGVLAAGLFPGNAGRTAVSISIYMAGGGLGILLSGLTIPMALSRCDDNCWPWIWIGLGVASFLFTVFSWSSAHRSQLQGAVHQGKSSWKIGSFVPLLTGYFLFGAGYIIYMTYIIAWVRESGRSVEEVSFFWALLGVAVIVSPPIWKRVLSGWRGGRPMGVAIGITALGSLIPLFSTSFFSMIVSAIFFGLAFLNVPATMTTFLQRSLPQSHWGSSIAFFTLIFSLGQIIGPVVGGWIADREGILSAGLMFSFISLFAGASVAVFQQEIQQRQGEATDMKTL</sequence>
<dbReference type="HOGENOM" id="CLU_001265_7_4_0"/>
<keyword evidence="2 4" id="KW-1133">Transmembrane helix</keyword>
<dbReference type="Proteomes" id="UP000007382">
    <property type="component" value="Chromosome"/>
</dbReference>
<dbReference type="EMBL" id="AP012342">
    <property type="protein sequence ID" value="BAM07305.1"/>
    <property type="molecule type" value="Genomic_DNA"/>
</dbReference>
<evidence type="ECO:0000256" key="4">
    <source>
        <dbReference type="SAM" id="Phobius"/>
    </source>
</evidence>
<feature type="transmembrane region" description="Helical" evidence="4">
    <location>
        <begin position="48"/>
        <end position="66"/>
    </location>
</feature>
<name>I0IPV6_LEPFC</name>
<feature type="transmembrane region" description="Helical" evidence="4">
    <location>
        <begin position="106"/>
        <end position="128"/>
    </location>
</feature>
<keyword evidence="1 4" id="KW-0812">Transmembrane</keyword>
<proteinExistence type="predicted"/>
<evidence type="ECO:0000313" key="7">
    <source>
        <dbReference type="Proteomes" id="UP000007382"/>
    </source>
</evidence>
<reference evidence="6 7" key="1">
    <citation type="journal article" date="2012" name="J. Bacteriol.">
        <title>Complete Genome Sequence of Leptospirillum ferrooxidans Strain C2-3, Isolated from a Fresh Volcanic Ash Deposit on the Island of Miyake, Japan.</title>
        <authorList>
            <person name="Fujimura R."/>
            <person name="Sato Y."/>
            <person name="Nishizawa T."/>
            <person name="Oshima K."/>
            <person name="Kim S.-W."/>
            <person name="Hattori M."/>
            <person name="Kamijo T."/>
            <person name="Ohta H."/>
        </authorList>
    </citation>
    <scope>NUCLEOTIDE SEQUENCE [LARGE SCALE GENOMIC DNA]</scope>
    <source>
        <strain evidence="6 7">C2-3</strain>
    </source>
</reference>
<dbReference type="STRING" id="1162668.LFE_1623"/>
<dbReference type="RefSeq" id="WP_014449790.1">
    <property type="nucleotide sequence ID" value="NC_017094.1"/>
</dbReference>
<dbReference type="PANTHER" id="PTHR23537">
    <property type="match status" value="1"/>
</dbReference>
<evidence type="ECO:0000256" key="1">
    <source>
        <dbReference type="ARBA" id="ARBA00022692"/>
    </source>
</evidence>
<keyword evidence="7" id="KW-1185">Reference proteome</keyword>
<dbReference type="Gene3D" id="1.20.1250.20">
    <property type="entry name" value="MFS general substrate transporter like domains"/>
    <property type="match status" value="2"/>
</dbReference>
<organism evidence="6 7">
    <name type="scientific">Leptospirillum ferrooxidans (strain C2-3)</name>
    <dbReference type="NCBI Taxonomy" id="1162668"/>
    <lineage>
        <taxon>Bacteria</taxon>
        <taxon>Pseudomonadati</taxon>
        <taxon>Nitrospirota</taxon>
        <taxon>Nitrospiria</taxon>
        <taxon>Nitrospirales</taxon>
        <taxon>Nitrospiraceae</taxon>
        <taxon>Leptospirillum</taxon>
    </lineage>
</organism>
<dbReference type="GO" id="GO:0005886">
    <property type="term" value="C:plasma membrane"/>
    <property type="evidence" value="ECO:0007669"/>
    <property type="project" value="TreeGrafter"/>
</dbReference>